<comment type="caution">
    <text evidence="1">The sequence shown here is derived from an EMBL/GenBank/DDBJ whole genome shotgun (WGS) entry which is preliminary data.</text>
</comment>
<proteinExistence type="predicted"/>
<keyword evidence="2" id="KW-1185">Reference proteome</keyword>
<accession>V6I9D0</accession>
<name>V6I9D0_9LEPT</name>
<sequence length="37" mass="4375">MDRIIFIVVSQIKKLGIWLLISRKTDLKDQKISLFSK</sequence>
<evidence type="ECO:0000313" key="2">
    <source>
        <dbReference type="Proteomes" id="UP000018747"/>
    </source>
</evidence>
<protein>
    <submittedName>
        <fullName evidence="1">Uncharacterized protein</fullName>
    </submittedName>
</protein>
<reference evidence="1" key="1">
    <citation type="submission" date="2013-05" db="EMBL/GenBank/DDBJ databases">
        <authorList>
            <person name="Harkins D.M."/>
            <person name="Durkin A.S."/>
            <person name="Brinkac L.M."/>
            <person name="Haft D.H."/>
            <person name="Selengut J.D."/>
            <person name="Sanka R."/>
            <person name="DePew J."/>
            <person name="Purushe J."/>
            <person name="Hartskeerl R.A."/>
            <person name="Ahmed A."/>
            <person name="van der Linden H."/>
            <person name="Goris M.G.A."/>
            <person name="Vinetz J.M."/>
            <person name="Sutton G.G."/>
            <person name="Nierman W.C."/>
            <person name="Fouts D.E."/>
        </authorList>
    </citation>
    <scope>NUCLEOTIDE SEQUENCE [LARGE SCALE GENOMIC DNA]</scope>
    <source>
        <strain evidence="1">L 60</strain>
    </source>
</reference>
<evidence type="ECO:0000313" key="1">
    <source>
        <dbReference type="EMBL" id="EQA64169.1"/>
    </source>
</evidence>
<gene>
    <name evidence="1" type="ORF">LEP1GSC062_4487</name>
</gene>
<dbReference type="Proteomes" id="UP000018747">
    <property type="component" value="Unassembled WGS sequence"/>
</dbReference>
<dbReference type="AlphaFoldDB" id="V6I9D0"/>
<organism evidence="1 2">
    <name type="scientific">Leptospira alexanderi serovar Manhao 3 str. L 60</name>
    <dbReference type="NCBI Taxonomy" id="1049759"/>
    <lineage>
        <taxon>Bacteria</taxon>
        <taxon>Pseudomonadati</taxon>
        <taxon>Spirochaetota</taxon>
        <taxon>Spirochaetia</taxon>
        <taxon>Leptospirales</taxon>
        <taxon>Leptospiraceae</taxon>
        <taxon>Leptospira</taxon>
    </lineage>
</organism>
<dbReference type="EMBL" id="AHMT02000012">
    <property type="protein sequence ID" value="EQA64169.1"/>
    <property type="molecule type" value="Genomic_DNA"/>
</dbReference>